<evidence type="ECO:0000256" key="1">
    <source>
        <dbReference type="ARBA" id="ARBA00004123"/>
    </source>
</evidence>
<evidence type="ECO:0000259" key="8">
    <source>
        <dbReference type="PROSITE" id="PS50888"/>
    </source>
</evidence>
<evidence type="ECO:0000256" key="6">
    <source>
        <dbReference type="ARBA" id="ARBA00023242"/>
    </source>
</evidence>
<evidence type="ECO:0000256" key="4">
    <source>
        <dbReference type="ARBA" id="ARBA00023125"/>
    </source>
</evidence>
<dbReference type="PANTHER" id="PTHR16223:SF198">
    <property type="entry name" value="DEHYDROGENASE, PUTATIVE, EXPRESSED-RELATED"/>
    <property type="match status" value="1"/>
</dbReference>
<dbReference type="PROSITE" id="PS50888">
    <property type="entry name" value="BHLH"/>
    <property type="match status" value="1"/>
</dbReference>
<keyword evidence="10" id="KW-1185">Reference proteome</keyword>
<dbReference type="GO" id="GO:0000978">
    <property type="term" value="F:RNA polymerase II cis-regulatory region sequence-specific DNA binding"/>
    <property type="evidence" value="ECO:0007669"/>
    <property type="project" value="TreeGrafter"/>
</dbReference>
<feature type="domain" description="BHLH" evidence="8">
    <location>
        <begin position="207"/>
        <end position="256"/>
    </location>
</feature>
<comment type="caution">
    <text evidence="9">The sequence shown here is derived from an EMBL/GenBank/DDBJ whole genome shotgun (WGS) entry which is preliminary data.</text>
</comment>
<dbReference type="EMBL" id="SDMP01000019">
    <property type="protein sequence ID" value="RYQ91074.1"/>
    <property type="molecule type" value="Genomic_DNA"/>
</dbReference>
<keyword evidence="6" id="KW-0539">Nucleus</keyword>
<evidence type="ECO:0000313" key="10">
    <source>
        <dbReference type="Proteomes" id="UP000289738"/>
    </source>
</evidence>
<keyword evidence="4" id="KW-0238">DNA-binding</keyword>
<evidence type="ECO:0000256" key="2">
    <source>
        <dbReference type="ARBA" id="ARBA00011738"/>
    </source>
</evidence>
<dbReference type="PANTHER" id="PTHR16223">
    <property type="entry name" value="TRANSCRIPTION FACTOR BHLH83-RELATED"/>
    <property type="match status" value="1"/>
</dbReference>
<comment type="subunit">
    <text evidence="2">Homodimer.</text>
</comment>
<dbReference type="Gene3D" id="4.10.280.10">
    <property type="entry name" value="Helix-loop-helix DNA-binding domain"/>
    <property type="match status" value="1"/>
</dbReference>
<feature type="region of interest" description="Disordered" evidence="7">
    <location>
        <begin position="103"/>
        <end position="127"/>
    </location>
</feature>
<dbReference type="SUPFAM" id="SSF47459">
    <property type="entry name" value="HLH, helix-loop-helix DNA-binding domain"/>
    <property type="match status" value="1"/>
</dbReference>
<dbReference type="GO" id="GO:0005634">
    <property type="term" value="C:nucleus"/>
    <property type="evidence" value="ECO:0007669"/>
    <property type="project" value="UniProtKB-SubCell"/>
</dbReference>
<accession>A0A444XN54</accession>
<dbReference type="InterPro" id="IPR045843">
    <property type="entry name" value="IND-like"/>
</dbReference>
<reference evidence="9 10" key="1">
    <citation type="submission" date="2019-01" db="EMBL/GenBank/DDBJ databases">
        <title>Sequencing of cultivated peanut Arachis hypogaea provides insights into genome evolution and oil improvement.</title>
        <authorList>
            <person name="Chen X."/>
        </authorList>
    </citation>
    <scope>NUCLEOTIDE SEQUENCE [LARGE SCALE GENOMIC DNA]</scope>
    <source>
        <strain evidence="10">cv. Fuhuasheng</strain>
        <tissue evidence="9">Leaves</tissue>
    </source>
</reference>
<organism evidence="9 10">
    <name type="scientific">Arachis hypogaea</name>
    <name type="common">Peanut</name>
    <dbReference type="NCBI Taxonomy" id="3818"/>
    <lineage>
        <taxon>Eukaryota</taxon>
        <taxon>Viridiplantae</taxon>
        <taxon>Streptophyta</taxon>
        <taxon>Embryophyta</taxon>
        <taxon>Tracheophyta</taxon>
        <taxon>Spermatophyta</taxon>
        <taxon>Magnoliopsida</taxon>
        <taxon>eudicotyledons</taxon>
        <taxon>Gunneridae</taxon>
        <taxon>Pentapetalae</taxon>
        <taxon>rosids</taxon>
        <taxon>fabids</taxon>
        <taxon>Fabales</taxon>
        <taxon>Fabaceae</taxon>
        <taxon>Papilionoideae</taxon>
        <taxon>50 kb inversion clade</taxon>
        <taxon>dalbergioids sensu lato</taxon>
        <taxon>Dalbergieae</taxon>
        <taxon>Pterocarpus clade</taxon>
        <taxon>Arachis</taxon>
    </lineage>
</organism>
<proteinExistence type="predicted"/>
<feature type="compositionally biased region" description="Low complexity" evidence="7">
    <location>
        <begin position="103"/>
        <end position="122"/>
    </location>
</feature>
<dbReference type="Proteomes" id="UP000289738">
    <property type="component" value="Chromosome B09"/>
</dbReference>
<evidence type="ECO:0000313" key="9">
    <source>
        <dbReference type="EMBL" id="RYQ91074.1"/>
    </source>
</evidence>
<dbReference type="SMART" id="SM00353">
    <property type="entry name" value="HLH"/>
    <property type="match status" value="1"/>
</dbReference>
<dbReference type="InterPro" id="IPR011598">
    <property type="entry name" value="bHLH_dom"/>
</dbReference>
<dbReference type="Pfam" id="PF00010">
    <property type="entry name" value="HLH"/>
    <property type="match status" value="1"/>
</dbReference>
<dbReference type="GO" id="GO:0000981">
    <property type="term" value="F:DNA-binding transcription factor activity, RNA polymerase II-specific"/>
    <property type="evidence" value="ECO:0007669"/>
    <property type="project" value="TreeGrafter"/>
</dbReference>
<sequence>MAGNNNNGSEGLGDDFFEQILAVPSEYGGGGGRTLVGSMPMVLQLGSTVSSTTVPDGLRMGMPLGLNLEQTGFLRRFPEQVSDVEAAINNNHHHQQQYLRLSNNTNNNNINNNNNSSPSSSSTAGITTRGLFPAFGQLHNTTPLPPPTQPPLRPTLPSPLHHHQVSHLLLLTENAFQRQQAPNPVSVTALPQQPPGIRPRVRARRGQATDPHSIAERLRRERIAERMKALQELVPSINKTDRAAMLDEIVDYVKFLRLQVKVLSMSRLGGAGAVAQLVADVPLSAVEQGEEIEGGGNNEQAWEKWSNDGIEQQVAKLMEEDVGAAMQFLQSKALCIMPISLASAIFRMPPSDPSSLIKPESNSHS</sequence>
<dbReference type="FunFam" id="4.10.280.10:FF:000044">
    <property type="entry name" value="Basic helix-loop-helix transcription factor"/>
    <property type="match status" value="1"/>
</dbReference>
<comment type="subcellular location">
    <subcellularLocation>
        <location evidence="1">Nucleus</location>
    </subcellularLocation>
</comment>
<feature type="region of interest" description="Disordered" evidence="7">
    <location>
        <begin position="186"/>
        <end position="211"/>
    </location>
</feature>
<dbReference type="STRING" id="3818.A0A444XN54"/>
<evidence type="ECO:0000256" key="3">
    <source>
        <dbReference type="ARBA" id="ARBA00023015"/>
    </source>
</evidence>
<name>A0A444XN54_ARAHY</name>
<evidence type="ECO:0000256" key="7">
    <source>
        <dbReference type="SAM" id="MobiDB-lite"/>
    </source>
</evidence>
<protein>
    <recommendedName>
        <fullName evidence="8">BHLH domain-containing protein</fullName>
    </recommendedName>
</protein>
<keyword evidence="5" id="KW-0804">Transcription</keyword>
<dbReference type="InterPro" id="IPR036638">
    <property type="entry name" value="HLH_DNA-bd_sf"/>
</dbReference>
<evidence type="ECO:0000256" key="5">
    <source>
        <dbReference type="ARBA" id="ARBA00023163"/>
    </source>
</evidence>
<gene>
    <name evidence="9" type="ORF">Ahy_B09g096940</name>
</gene>
<dbReference type="GO" id="GO:0046983">
    <property type="term" value="F:protein dimerization activity"/>
    <property type="evidence" value="ECO:0007669"/>
    <property type="project" value="InterPro"/>
</dbReference>
<keyword evidence="3" id="KW-0805">Transcription regulation</keyword>
<dbReference type="AlphaFoldDB" id="A0A444XN54"/>